<reference evidence="3" key="1">
    <citation type="submission" date="2015-01" db="EMBL/GenBank/DDBJ databases">
        <title>Comparative genome analysis of Bacillus coagulans HM-08, Clostridium butyricum HM-68, Bacillus subtilis HM-66 and Bacillus paralicheniformis BL-09.</title>
        <authorList>
            <person name="Zhang H."/>
        </authorList>
    </citation>
    <scope>NUCLEOTIDE SEQUENCE [LARGE SCALE GENOMIC DNA]</scope>
    <source>
        <strain evidence="3">HM-08</strain>
    </source>
</reference>
<evidence type="ECO:0000256" key="1">
    <source>
        <dbReference type="SAM" id="MobiDB-lite"/>
    </source>
</evidence>
<gene>
    <name evidence="2" type="ORF">SB48_HM08orf01376</name>
</gene>
<protein>
    <submittedName>
        <fullName evidence="2">Uncharacterized protein</fullName>
    </submittedName>
</protein>
<feature type="region of interest" description="Disordered" evidence="1">
    <location>
        <begin position="1"/>
        <end position="41"/>
    </location>
</feature>
<sequence length="41" mass="4801">MMPFLDKSKPGQYKRDLKIRTAEQQVEPAKKSGVHPEQFKK</sequence>
<dbReference type="EMBL" id="CP010525">
    <property type="protein sequence ID" value="AJO21690.1"/>
    <property type="molecule type" value="Genomic_DNA"/>
</dbReference>
<evidence type="ECO:0000313" key="2">
    <source>
        <dbReference type="EMBL" id="AJO21690.1"/>
    </source>
</evidence>
<dbReference type="Proteomes" id="UP000032024">
    <property type="component" value="Chromosome"/>
</dbReference>
<feature type="compositionally biased region" description="Basic and acidic residues" evidence="1">
    <location>
        <begin position="1"/>
        <end position="21"/>
    </location>
</feature>
<name>A0AAN0WAD9_HEYCO</name>
<evidence type="ECO:0000313" key="3">
    <source>
        <dbReference type="Proteomes" id="UP000032024"/>
    </source>
</evidence>
<organism evidence="2 3">
    <name type="scientific">Heyndrickxia coagulans</name>
    <name type="common">Weizmannia coagulans</name>
    <dbReference type="NCBI Taxonomy" id="1398"/>
    <lineage>
        <taxon>Bacteria</taxon>
        <taxon>Bacillati</taxon>
        <taxon>Bacillota</taxon>
        <taxon>Bacilli</taxon>
        <taxon>Bacillales</taxon>
        <taxon>Bacillaceae</taxon>
        <taxon>Heyndrickxia</taxon>
    </lineage>
</organism>
<keyword evidence="3" id="KW-1185">Reference proteome</keyword>
<proteinExistence type="predicted"/>
<dbReference type="AlphaFoldDB" id="A0AAN0WAD9"/>
<accession>A0AAN0WAD9</accession>